<gene>
    <name evidence="10" type="ORF">GMORB2_6586</name>
</gene>
<dbReference type="OrthoDB" id="107372at2759"/>
<keyword evidence="7 8" id="KW-0472">Membrane</keyword>
<comment type="caution">
    <text evidence="10">The sequence shown here is derived from an EMBL/GenBank/DDBJ whole genome shotgun (WGS) entry which is preliminary data.</text>
</comment>
<organism evidence="10 11">
    <name type="scientific">Geosmithia morbida</name>
    <dbReference type="NCBI Taxonomy" id="1094350"/>
    <lineage>
        <taxon>Eukaryota</taxon>
        <taxon>Fungi</taxon>
        <taxon>Dikarya</taxon>
        <taxon>Ascomycota</taxon>
        <taxon>Pezizomycotina</taxon>
        <taxon>Sordariomycetes</taxon>
        <taxon>Hypocreomycetidae</taxon>
        <taxon>Hypocreales</taxon>
        <taxon>Bionectriaceae</taxon>
        <taxon>Geosmithia</taxon>
    </lineage>
</organism>
<proteinExistence type="inferred from homology"/>
<evidence type="ECO:0000256" key="4">
    <source>
        <dbReference type="ARBA" id="ARBA00022792"/>
    </source>
</evidence>
<evidence type="ECO:0000256" key="2">
    <source>
        <dbReference type="ARBA" id="ARBA00004443"/>
    </source>
</evidence>
<dbReference type="PANTHER" id="PTHR28087">
    <property type="entry name" value="ATPASE SYNTHESIS PROTEIN 25, MITOCHONDRIAL"/>
    <property type="match status" value="1"/>
</dbReference>
<dbReference type="PANTHER" id="PTHR28087:SF1">
    <property type="entry name" value="ATPASE SYNTHESIS PROTEIN 25, MITOCHONDRIAL"/>
    <property type="match status" value="1"/>
</dbReference>
<keyword evidence="6 8" id="KW-0496">Mitochondrion</keyword>
<keyword evidence="5 8" id="KW-0809">Transit peptide</keyword>
<comment type="similarity">
    <text evidence="3 8">Belongs to the ATP25 family.</text>
</comment>
<sequence length="614" mass="67785">MASRPAFTALGCLGCRTAMCRAVLSPTAPVALRMLPMTITRRNQRLQPVAWRPFSSAGKEAPPTSADHEATLEAEAEEAEAETSPETTPWFLDEAPPQHPPSQHSATLPTPPEDAPAMMGSMIKYIYEDMGLDDLSLLDLRDLDPQASLGPNLIMLFGTARSERHLHVSSGRFVRWVRRNCNVGARAEGLIGPGELKTKLRRLRKKAKLMGQNTAMIPGGDHGISTGWVCVNFRATTEGRKGGDVEAARFDESGAMSGFGSSEHGTTIVVQCMTESRRNELDLESLWKGILRRNLDQQAKIRGEKVDAAQLDELLASRLQLHEAPGTSQFDAMKRASEQHRYFSTSARRRVRTSGTSAISNDPIVFLQQSDANPETDALRRAILDVQVGGAPMDHGRLKDLVSAILCAGDESILASDRLSLVDQIFQTASERGLDVRSRPVLIATIESLLDSPVYGPELSRAQQNMEVLLTELDSAPTVSETARLMGAYGRRSDWSRFWDAFRTPSRFNEARAPVLYELAYRTMASTADAALCTDALRWVYPEMLMEKTPVELDAKLYHALKSCILVADPAAEELLANPPPVEGLSKVQRRALERREFVRVLREVEALRMNAKQ</sequence>
<evidence type="ECO:0000256" key="3">
    <source>
        <dbReference type="ARBA" id="ARBA00010787"/>
    </source>
</evidence>
<comment type="function">
    <text evidence="8">Mitochondrial mRNA stabilization factor.</text>
</comment>
<evidence type="ECO:0000256" key="8">
    <source>
        <dbReference type="RuleBase" id="RU367062"/>
    </source>
</evidence>
<feature type="compositionally biased region" description="Acidic residues" evidence="9">
    <location>
        <begin position="72"/>
        <end position="83"/>
    </location>
</feature>
<keyword evidence="4 8" id="KW-0999">Mitochondrion inner membrane</keyword>
<dbReference type="GO" id="GO:0005743">
    <property type="term" value="C:mitochondrial inner membrane"/>
    <property type="evidence" value="ECO:0007669"/>
    <property type="project" value="UniProtKB-SubCell"/>
</dbReference>
<comment type="function">
    <text evidence="1">Probable mitochondrial mRNA stabilization factor.</text>
</comment>
<dbReference type="GO" id="GO:0048255">
    <property type="term" value="P:mRNA stabilization"/>
    <property type="evidence" value="ECO:0007669"/>
    <property type="project" value="TreeGrafter"/>
</dbReference>
<dbReference type="GO" id="GO:0140053">
    <property type="term" value="P:mitochondrial gene expression"/>
    <property type="evidence" value="ECO:0007669"/>
    <property type="project" value="UniProtKB-UniRule"/>
</dbReference>
<evidence type="ECO:0000256" key="7">
    <source>
        <dbReference type="ARBA" id="ARBA00023136"/>
    </source>
</evidence>
<feature type="region of interest" description="Disordered" evidence="9">
    <location>
        <begin position="54"/>
        <end position="115"/>
    </location>
</feature>
<keyword evidence="11" id="KW-1185">Reference proteome</keyword>
<protein>
    <recommendedName>
        <fullName evidence="8">ATPase synthesis protein 25</fullName>
    </recommendedName>
</protein>
<reference evidence="10" key="1">
    <citation type="submission" date="2020-03" db="EMBL/GenBank/DDBJ databases">
        <title>Site-based positive gene gene selection in Geosmithia morbida across the United States reveals a broad range of putative effectors and factors for local host and environmental adapation.</title>
        <authorList>
            <person name="Onufrak A."/>
            <person name="Murdoch R.W."/>
            <person name="Gazis R."/>
            <person name="Huff M."/>
            <person name="Staton M."/>
            <person name="Klingeman W."/>
            <person name="Hadziabdic D."/>
        </authorList>
    </citation>
    <scope>NUCLEOTIDE SEQUENCE</scope>
    <source>
        <strain evidence="10">1262</strain>
    </source>
</reference>
<evidence type="ECO:0000256" key="1">
    <source>
        <dbReference type="ARBA" id="ARBA00003470"/>
    </source>
</evidence>
<dbReference type="GeneID" id="55972811"/>
<name>A0A9P4YTX9_9HYPO</name>
<accession>A0A9P4YTX9</accession>
<comment type="subcellular location">
    <subcellularLocation>
        <location evidence="2 8">Mitochondrion inner membrane</location>
        <topology evidence="2 8">Peripheral membrane protein</topology>
        <orientation evidence="2 8">Matrix side</orientation>
    </subcellularLocation>
</comment>
<dbReference type="AlphaFoldDB" id="A0A9P4YTX9"/>
<dbReference type="InterPro" id="IPR040152">
    <property type="entry name" value="Atp25"/>
</dbReference>
<evidence type="ECO:0000313" key="11">
    <source>
        <dbReference type="Proteomes" id="UP000749293"/>
    </source>
</evidence>
<evidence type="ECO:0000256" key="6">
    <source>
        <dbReference type="ARBA" id="ARBA00023128"/>
    </source>
</evidence>
<evidence type="ECO:0000313" key="10">
    <source>
        <dbReference type="EMBL" id="KAF4123038.1"/>
    </source>
</evidence>
<dbReference type="EMBL" id="JAANYQ010000007">
    <property type="protein sequence ID" value="KAF4123038.1"/>
    <property type="molecule type" value="Genomic_DNA"/>
</dbReference>
<dbReference type="RefSeq" id="XP_035321690.1">
    <property type="nucleotide sequence ID" value="XM_035468556.1"/>
</dbReference>
<evidence type="ECO:0000256" key="5">
    <source>
        <dbReference type="ARBA" id="ARBA00022946"/>
    </source>
</evidence>
<dbReference type="Proteomes" id="UP000749293">
    <property type="component" value="Unassembled WGS sequence"/>
</dbReference>
<dbReference type="InterPro" id="IPR043519">
    <property type="entry name" value="NT_sf"/>
</dbReference>
<dbReference type="Gene3D" id="3.30.460.10">
    <property type="entry name" value="Beta Polymerase, domain 2"/>
    <property type="match status" value="1"/>
</dbReference>
<evidence type="ECO:0000256" key="9">
    <source>
        <dbReference type="SAM" id="MobiDB-lite"/>
    </source>
</evidence>